<reference evidence="1 2" key="1">
    <citation type="journal article" date="2019" name="Int. J. Syst. Evol. Microbiol.">
        <title>The Global Catalogue of Microorganisms (GCM) 10K type strain sequencing project: providing services to taxonomists for standard genome sequencing and annotation.</title>
        <authorList>
            <consortium name="The Broad Institute Genomics Platform"/>
            <consortium name="The Broad Institute Genome Sequencing Center for Infectious Disease"/>
            <person name="Wu L."/>
            <person name="Ma J."/>
        </authorList>
    </citation>
    <scope>NUCLEOTIDE SEQUENCE [LARGE SCALE GENOMIC DNA]</scope>
    <source>
        <strain evidence="1 2">JCM 16014</strain>
    </source>
</reference>
<dbReference type="Proteomes" id="UP001500751">
    <property type="component" value="Unassembled WGS sequence"/>
</dbReference>
<dbReference type="EMBL" id="BAAAQN010000025">
    <property type="protein sequence ID" value="GAA2037867.1"/>
    <property type="molecule type" value="Genomic_DNA"/>
</dbReference>
<gene>
    <name evidence="1" type="ORF">GCM10009839_44100</name>
</gene>
<evidence type="ECO:0000313" key="2">
    <source>
        <dbReference type="Proteomes" id="UP001500751"/>
    </source>
</evidence>
<evidence type="ECO:0000313" key="1">
    <source>
        <dbReference type="EMBL" id="GAA2037867.1"/>
    </source>
</evidence>
<proteinExistence type="predicted"/>
<accession>A0ABN2UIW3</accession>
<organism evidence="1 2">
    <name type="scientific">Catenulispora yoronensis</name>
    <dbReference type="NCBI Taxonomy" id="450799"/>
    <lineage>
        <taxon>Bacteria</taxon>
        <taxon>Bacillati</taxon>
        <taxon>Actinomycetota</taxon>
        <taxon>Actinomycetes</taxon>
        <taxon>Catenulisporales</taxon>
        <taxon>Catenulisporaceae</taxon>
        <taxon>Catenulispora</taxon>
    </lineage>
</organism>
<keyword evidence="2" id="KW-1185">Reference proteome</keyword>
<comment type="caution">
    <text evidence="1">The sequence shown here is derived from an EMBL/GenBank/DDBJ whole genome shotgun (WGS) entry which is preliminary data.</text>
</comment>
<protein>
    <submittedName>
        <fullName evidence="1">Uncharacterized protein</fullName>
    </submittedName>
</protein>
<sequence length="52" mass="5710">MIRDLRAVQTIAVDTSGGRWFGSGFLVTSDLELTVPPPEYDPDPERSPCEGM</sequence>
<name>A0ABN2UIW3_9ACTN</name>